<evidence type="ECO:0000259" key="1">
    <source>
        <dbReference type="Pfam" id="PF00535"/>
    </source>
</evidence>
<feature type="domain" description="Glycosyltransferase 2-like" evidence="1">
    <location>
        <begin position="7"/>
        <end position="139"/>
    </location>
</feature>
<dbReference type="OrthoDB" id="46222at2157"/>
<dbReference type="GO" id="GO:0016758">
    <property type="term" value="F:hexosyltransferase activity"/>
    <property type="evidence" value="ECO:0007669"/>
    <property type="project" value="UniProtKB-ARBA"/>
</dbReference>
<name>A0A165ZRA9_9EURY</name>
<dbReference type="RefSeq" id="WP_067092317.1">
    <property type="nucleotide sequence ID" value="NZ_LWMV01000196.1"/>
</dbReference>
<dbReference type="Pfam" id="PF00535">
    <property type="entry name" value="Glycos_transf_2"/>
    <property type="match status" value="1"/>
</dbReference>
<keyword evidence="2" id="KW-0808">Transferase</keyword>
<dbReference type="InterPro" id="IPR029044">
    <property type="entry name" value="Nucleotide-diphossugar_trans"/>
</dbReference>
<comment type="caution">
    <text evidence="2">The sequence shown here is derived from an EMBL/GenBank/DDBJ whole genome shotgun (WGS) entry which is preliminary data.</text>
</comment>
<sequence length="384" mass="46216">MSTYDISVIIPVYNAEKFIEKALGSLTKQTFPFNKIEVILIEDKSIDSSLDILKKFDQKYNNIKLIINQKNKGINYNKNIGLKKASAEYIMFLDNDDYFENDTCEVLLNYIKKYNCDIVSGRYKKIYGNTPVKIPSLNKDIFIESYKEHPEILSETLFLWNKIYKKSFIEKEKIYFPEYGIEDIVFNTKVYLKAKKMYFIKDKYVYYKRIHEESFTNRRSGNFFYDYLEGLKLAYQMFKKDDALDYLKYFFNLRINALFNYLSHLSSDGEEKIEALNNAVEFTNTLVDNNVKFDEKIRILMILHKNEKYDEIWGLLKYMDISKKRYENIKIFKERNKKMANKNKLMSKKNRMLREKNKKLKDDINYISSWKGFIRFKIKKILRK</sequence>
<dbReference type="PANTHER" id="PTHR22916:SF3">
    <property type="entry name" value="UDP-GLCNAC:BETAGAL BETA-1,3-N-ACETYLGLUCOSAMINYLTRANSFERASE-LIKE PROTEIN 1"/>
    <property type="match status" value="1"/>
</dbReference>
<evidence type="ECO:0000313" key="3">
    <source>
        <dbReference type="Proteomes" id="UP000077245"/>
    </source>
</evidence>
<dbReference type="Gene3D" id="3.90.550.10">
    <property type="entry name" value="Spore Coat Polysaccharide Biosynthesis Protein SpsA, Chain A"/>
    <property type="match status" value="1"/>
</dbReference>
<dbReference type="EMBL" id="LWMV01000196">
    <property type="protein sequence ID" value="KZX11063.1"/>
    <property type="molecule type" value="Genomic_DNA"/>
</dbReference>
<gene>
    <name evidence="2" type="primary">epsH_4</name>
    <name evidence="2" type="ORF">MBCUR_15780</name>
</gene>
<dbReference type="PATRIC" id="fig|49547.3.peg.1686"/>
<dbReference type="STRING" id="49547.MBCUR_15780"/>
<reference evidence="2 3" key="1">
    <citation type="submission" date="2016-04" db="EMBL/GenBank/DDBJ databases">
        <title>Genome sequence of Methanobrevibacter curvatus DSM 11111.</title>
        <authorList>
            <person name="Poehlein A."/>
            <person name="Seedorf H."/>
            <person name="Daniel R."/>
        </authorList>
    </citation>
    <scope>NUCLEOTIDE SEQUENCE [LARGE SCALE GENOMIC DNA]</scope>
    <source>
        <strain evidence="2 3">DSM 11111</strain>
    </source>
</reference>
<dbReference type="InterPro" id="IPR001173">
    <property type="entry name" value="Glyco_trans_2-like"/>
</dbReference>
<dbReference type="AlphaFoldDB" id="A0A165ZRA9"/>
<dbReference type="PANTHER" id="PTHR22916">
    <property type="entry name" value="GLYCOSYLTRANSFERASE"/>
    <property type="match status" value="1"/>
</dbReference>
<evidence type="ECO:0000313" key="2">
    <source>
        <dbReference type="EMBL" id="KZX11063.1"/>
    </source>
</evidence>
<organism evidence="2 3">
    <name type="scientific">Methanobrevibacter curvatus</name>
    <dbReference type="NCBI Taxonomy" id="49547"/>
    <lineage>
        <taxon>Archaea</taxon>
        <taxon>Methanobacteriati</taxon>
        <taxon>Methanobacteriota</taxon>
        <taxon>Methanomada group</taxon>
        <taxon>Methanobacteria</taxon>
        <taxon>Methanobacteriales</taxon>
        <taxon>Methanobacteriaceae</taxon>
        <taxon>Methanobrevibacter</taxon>
    </lineage>
</organism>
<proteinExistence type="predicted"/>
<accession>A0A165ZRA9</accession>
<protein>
    <submittedName>
        <fullName evidence="2">Putative glycosyltransferase EpsH</fullName>
        <ecNumber evidence="2">2.4.-.-</ecNumber>
    </submittedName>
</protein>
<keyword evidence="2" id="KW-0328">Glycosyltransferase</keyword>
<dbReference type="Proteomes" id="UP000077245">
    <property type="component" value="Unassembled WGS sequence"/>
</dbReference>
<dbReference type="EC" id="2.4.-.-" evidence="2"/>
<keyword evidence="3" id="KW-1185">Reference proteome</keyword>
<dbReference type="SUPFAM" id="SSF53448">
    <property type="entry name" value="Nucleotide-diphospho-sugar transferases"/>
    <property type="match status" value="1"/>
</dbReference>